<feature type="compositionally biased region" description="Low complexity" evidence="1">
    <location>
        <begin position="149"/>
        <end position="162"/>
    </location>
</feature>
<feature type="compositionally biased region" description="Low complexity" evidence="1">
    <location>
        <begin position="259"/>
        <end position="274"/>
    </location>
</feature>
<comment type="caution">
    <text evidence="2">The sequence shown here is derived from an EMBL/GenBank/DDBJ whole genome shotgun (WGS) entry which is preliminary data.</text>
</comment>
<feature type="compositionally biased region" description="Polar residues" evidence="1">
    <location>
        <begin position="11"/>
        <end position="39"/>
    </location>
</feature>
<gene>
    <name evidence="2" type="ORF">RDB_LOCUS104152</name>
</gene>
<evidence type="ECO:0000313" key="3">
    <source>
        <dbReference type="Proteomes" id="UP000663853"/>
    </source>
</evidence>
<accession>A0A8H3CWA1</accession>
<feature type="region of interest" description="Disordered" evidence="1">
    <location>
        <begin position="1"/>
        <end position="275"/>
    </location>
</feature>
<feature type="compositionally biased region" description="Polar residues" evidence="1">
    <location>
        <begin position="174"/>
        <end position="193"/>
    </location>
</feature>
<feature type="compositionally biased region" description="Basic and acidic residues" evidence="1">
    <location>
        <begin position="60"/>
        <end position="70"/>
    </location>
</feature>
<dbReference type="EMBL" id="CAJMXA010003324">
    <property type="protein sequence ID" value="CAE6493667.1"/>
    <property type="molecule type" value="Genomic_DNA"/>
</dbReference>
<proteinExistence type="predicted"/>
<dbReference type="Proteomes" id="UP000663853">
    <property type="component" value="Unassembled WGS sequence"/>
</dbReference>
<evidence type="ECO:0000313" key="2">
    <source>
        <dbReference type="EMBL" id="CAE6493667.1"/>
    </source>
</evidence>
<reference evidence="2" key="1">
    <citation type="submission" date="2021-01" db="EMBL/GenBank/DDBJ databases">
        <authorList>
            <person name="Kaushik A."/>
        </authorList>
    </citation>
    <scope>NUCLEOTIDE SEQUENCE</scope>
    <source>
        <strain evidence="2">AG6-10EEA</strain>
    </source>
</reference>
<dbReference type="AlphaFoldDB" id="A0A8H3CWA1"/>
<protein>
    <submittedName>
        <fullName evidence="2">Uncharacterized protein</fullName>
    </submittedName>
</protein>
<feature type="non-terminal residue" evidence="2">
    <location>
        <position position="324"/>
    </location>
</feature>
<feature type="compositionally biased region" description="Polar residues" evidence="1">
    <location>
        <begin position="105"/>
        <end position="114"/>
    </location>
</feature>
<evidence type="ECO:0000256" key="1">
    <source>
        <dbReference type="SAM" id="MobiDB-lite"/>
    </source>
</evidence>
<sequence length="324" mass="32325">TDKRTGAHTGTDASLTSGTNTHNTHNPLTGDGDSNTHNPMTGDKTGSHPPPGANPMTGRTDGDNLGRHEQQPAGHTDTIGVHTGAHAAGPHKGTHTGAGAGVTLGDNTHNTHNPLTGDGVTDTHNPMTGDKTGPHPGEGNLGHRKQQPAGYTDAAGAHTGTHTGAGTGVTSGTNTHNTHNPLTGDGVTNTHNPLTGDKAGPHPPPVTNPVTGRPDDGNLGPHEQQLAGHTGITGTGPHDGGIHDTAQGGRIAGAGNTTGTGPHPTSTTTSGGSTKAVVGRIEATLGAMINNSEMHAKGVQKQDEAQAAKLAKEQAARGGADVRH</sequence>
<name>A0A8H3CWA1_9AGAM</name>
<feature type="region of interest" description="Disordered" evidence="1">
    <location>
        <begin position="302"/>
        <end position="324"/>
    </location>
</feature>
<organism evidence="2 3">
    <name type="scientific">Rhizoctonia solani</name>
    <dbReference type="NCBI Taxonomy" id="456999"/>
    <lineage>
        <taxon>Eukaryota</taxon>
        <taxon>Fungi</taxon>
        <taxon>Dikarya</taxon>
        <taxon>Basidiomycota</taxon>
        <taxon>Agaricomycotina</taxon>
        <taxon>Agaricomycetes</taxon>
        <taxon>Cantharellales</taxon>
        <taxon>Ceratobasidiaceae</taxon>
        <taxon>Rhizoctonia</taxon>
    </lineage>
</organism>